<evidence type="ECO:0000256" key="4">
    <source>
        <dbReference type="ARBA" id="ARBA00023163"/>
    </source>
</evidence>
<dbReference type="SUPFAM" id="SSF63520">
    <property type="entry name" value="PTS-regulatory domain, PRD"/>
    <property type="match status" value="1"/>
</dbReference>
<dbReference type="InterPro" id="IPR011608">
    <property type="entry name" value="PRD"/>
</dbReference>
<dbReference type="InterPro" id="IPR003501">
    <property type="entry name" value="PTS_EIIB_2/3"/>
</dbReference>
<dbReference type="AlphaFoldDB" id="A0A6B3S356"/>
<dbReference type="Proteomes" id="UP000477402">
    <property type="component" value="Unassembled WGS sequence"/>
</dbReference>
<gene>
    <name evidence="5" type="ORF">GTP08_05840</name>
</gene>
<evidence type="ECO:0000313" key="6">
    <source>
        <dbReference type="Proteomes" id="UP000477402"/>
    </source>
</evidence>
<evidence type="ECO:0000256" key="1">
    <source>
        <dbReference type="ARBA" id="ARBA00022679"/>
    </source>
</evidence>
<sequence>MFLNTNERQVMGLLNFENYVAAIALAKQLLVSDKTIRRIIIKINEGYLEYHGKPLIISQAGKGFKLSDYYKDKDIYKELEHNEHEDNDNDLFRIMLTILFSHPYKRRDDVLETDYLSASAKTNKLKKIKEIFKKDELLFKAEQHYVWIEGEEPRIRKAINNLIMLINKNKSIHKIGLRLFSGDSKFIDHQVELIEEQMEQYLNYPYDWMVKLHLSVLVKRVREGNIKRSISKIDDREREIMLKNKHLSSLSVKITDNLSHYLNFSLDEVEKLLLFQTLYAINLSRQESLKIDEQLADELTKNLILDFFEISEVTSLKFSHRLREDLYHHILPMLSRLRLGIHIENNLLDEVKLKYNKSFEKISKIIASINHELAFETEIDESEIGYITLYFEKYYLEIKTNKRVLLVCSTGIGTSELLKVRIQQKVPNLNIIGTMSNRQAKKNQDYIAGNTDLILTTIDTPIEAIGNIPIMIINPLLTENDVQKINYILEKGREKNDRNRFEKSSS</sequence>
<accession>A0A6B3S356</accession>
<dbReference type="Pfam" id="PF00874">
    <property type="entry name" value="PRD"/>
    <property type="match status" value="1"/>
</dbReference>
<dbReference type="GO" id="GO:0009401">
    <property type="term" value="P:phosphoenolpyruvate-dependent sugar phosphotransferase system"/>
    <property type="evidence" value="ECO:0007669"/>
    <property type="project" value="InterPro"/>
</dbReference>
<dbReference type="EMBL" id="WWDJ01000030">
    <property type="protein sequence ID" value="NEX55224.1"/>
    <property type="molecule type" value="Genomic_DNA"/>
</dbReference>
<dbReference type="PANTHER" id="PTHR30185:SF18">
    <property type="entry name" value="TRANSCRIPTIONAL REGULATOR MTLR"/>
    <property type="match status" value="1"/>
</dbReference>
<dbReference type="InterPro" id="IPR013011">
    <property type="entry name" value="PTS_EIIB_2"/>
</dbReference>
<keyword evidence="3" id="KW-0805">Transcription regulation</keyword>
<dbReference type="CDD" id="cd05568">
    <property type="entry name" value="PTS_IIB_bgl_like"/>
    <property type="match status" value="1"/>
</dbReference>
<dbReference type="RefSeq" id="WP_015426555.1">
    <property type="nucleotide sequence ID" value="NZ_CP092748.1"/>
</dbReference>
<dbReference type="GO" id="GO:0006355">
    <property type="term" value="P:regulation of DNA-templated transcription"/>
    <property type="evidence" value="ECO:0007669"/>
    <property type="project" value="InterPro"/>
</dbReference>
<dbReference type="Pfam" id="PF02302">
    <property type="entry name" value="PTS_IIB"/>
    <property type="match status" value="1"/>
</dbReference>
<evidence type="ECO:0000256" key="3">
    <source>
        <dbReference type="ARBA" id="ARBA00023015"/>
    </source>
</evidence>
<dbReference type="PROSITE" id="PS51099">
    <property type="entry name" value="PTS_EIIB_TYPE_2"/>
    <property type="match status" value="1"/>
</dbReference>
<organism evidence="5 6">
    <name type="scientific">Lactococcus lactis</name>
    <dbReference type="NCBI Taxonomy" id="1358"/>
    <lineage>
        <taxon>Bacteria</taxon>
        <taxon>Bacillati</taxon>
        <taxon>Bacillota</taxon>
        <taxon>Bacilli</taxon>
        <taxon>Lactobacillales</taxon>
        <taxon>Streptococcaceae</taxon>
        <taxon>Lactococcus</taxon>
    </lineage>
</organism>
<evidence type="ECO:0000313" key="5">
    <source>
        <dbReference type="EMBL" id="NEX55224.1"/>
    </source>
</evidence>
<proteinExistence type="predicted"/>
<dbReference type="InterPro" id="IPR036634">
    <property type="entry name" value="PRD_sf"/>
</dbReference>
<dbReference type="InterPro" id="IPR050661">
    <property type="entry name" value="BglG_antiterminators"/>
</dbReference>
<dbReference type="Gene3D" id="3.40.50.2300">
    <property type="match status" value="1"/>
</dbReference>
<dbReference type="InterPro" id="IPR036095">
    <property type="entry name" value="PTS_EIIB-like_sf"/>
</dbReference>
<evidence type="ECO:0000256" key="2">
    <source>
        <dbReference type="ARBA" id="ARBA00022737"/>
    </source>
</evidence>
<dbReference type="GO" id="GO:0008982">
    <property type="term" value="F:protein-N(PI)-phosphohistidine-sugar phosphotransferase activity"/>
    <property type="evidence" value="ECO:0007669"/>
    <property type="project" value="InterPro"/>
</dbReference>
<name>A0A6B3S356_9LACT</name>
<dbReference type="PANTHER" id="PTHR30185">
    <property type="entry name" value="CRYPTIC BETA-GLUCOSIDE BGL OPERON ANTITERMINATOR"/>
    <property type="match status" value="1"/>
</dbReference>
<keyword evidence="4" id="KW-0804">Transcription</keyword>
<keyword evidence="1" id="KW-0808">Transferase</keyword>
<dbReference type="SUPFAM" id="SSF52794">
    <property type="entry name" value="PTS system IIB component-like"/>
    <property type="match status" value="1"/>
</dbReference>
<dbReference type="PROSITE" id="PS51372">
    <property type="entry name" value="PRD_2"/>
    <property type="match status" value="1"/>
</dbReference>
<dbReference type="Gene3D" id="1.10.1790.10">
    <property type="entry name" value="PRD domain"/>
    <property type="match status" value="1"/>
</dbReference>
<reference evidence="5 6" key="1">
    <citation type="submission" date="2019-12" db="EMBL/GenBank/DDBJ databases">
        <title>Draft Genome Sequences of L. lactis strains MS22333, MS22334, MS22336, and MS22337, Isolated from Spontaneous Fermented Camel Milk in Ethiopia.</title>
        <authorList>
            <person name="Bragason E."/>
            <person name="Hansen E.B."/>
            <person name="Guya M.E."/>
            <person name="Berhe T."/>
        </authorList>
    </citation>
    <scope>NUCLEOTIDE SEQUENCE [LARGE SCALE GENOMIC DNA]</scope>
    <source>
        <strain evidence="5 6">MS22336</strain>
    </source>
</reference>
<comment type="caution">
    <text evidence="5">The sequence shown here is derived from an EMBL/GenBank/DDBJ whole genome shotgun (WGS) entry which is preliminary data.</text>
</comment>
<keyword evidence="2" id="KW-0677">Repeat</keyword>
<protein>
    <submittedName>
        <fullName evidence="5">PRD domain-containing protein</fullName>
    </submittedName>
</protein>